<proteinExistence type="predicted"/>
<reference evidence="1" key="1">
    <citation type="submission" date="2014-11" db="EMBL/GenBank/DDBJ databases">
        <authorList>
            <person name="Amaro Gonzalez C."/>
        </authorList>
    </citation>
    <scope>NUCLEOTIDE SEQUENCE</scope>
</reference>
<name>A0A0E9T268_ANGAN</name>
<dbReference type="AlphaFoldDB" id="A0A0E9T268"/>
<reference evidence="1" key="2">
    <citation type="journal article" date="2015" name="Fish Shellfish Immunol.">
        <title>Early steps in the European eel (Anguilla anguilla)-Vibrio vulnificus interaction in the gills: Role of the RtxA13 toxin.</title>
        <authorList>
            <person name="Callol A."/>
            <person name="Pajuelo D."/>
            <person name="Ebbesson L."/>
            <person name="Teles M."/>
            <person name="MacKenzie S."/>
            <person name="Amaro C."/>
        </authorList>
    </citation>
    <scope>NUCLEOTIDE SEQUENCE</scope>
</reference>
<protein>
    <submittedName>
        <fullName evidence="1">Uncharacterized protein</fullName>
    </submittedName>
</protein>
<sequence length="37" mass="4501">MSDTDYTPLTQQNKHVSHSPYNVNVQYNVIYYRFITY</sequence>
<accession>A0A0E9T268</accession>
<evidence type="ECO:0000313" key="1">
    <source>
        <dbReference type="EMBL" id="JAH47721.1"/>
    </source>
</evidence>
<dbReference type="EMBL" id="GBXM01060856">
    <property type="protein sequence ID" value="JAH47721.1"/>
    <property type="molecule type" value="Transcribed_RNA"/>
</dbReference>
<organism evidence="1">
    <name type="scientific">Anguilla anguilla</name>
    <name type="common">European freshwater eel</name>
    <name type="synonym">Muraena anguilla</name>
    <dbReference type="NCBI Taxonomy" id="7936"/>
    <lineage>
        <taxon>Eukaryota</taxon>
        <taxon>Metazoa</taxon>
        <taxon>Chordata</taxon>
        <taxon>Craniata</taxon>
        <taxon>Vertebrata</taxon>
        <taxon>Euteleostomi</taxon>
        <taxon>Actinopterygii</taxon>
        <taxon>Neopterygii</taxon>
        <taxon>Teleostei</taxon>
        <taxon>Anguilliformes</taxon>
        <taxon>Anguillidae</taxon>
        <taxon>Anguilla</taxon>
    </lineage>
</organism>